<dbReference type="AlphaFoldDB" id="A0A1V9H6Y8"/>
<reference evidence="3 4" key="1">
    <citation type="journal article" date="2016" name="Plant Pathol.">
        <title>Genetic characterization of strains named as Xanthomonas axonopodis pv. dieffenbachiae leads to a taxonomic revision of the X. axonopodis species complex.</title>
        <authorList>
            <person name="Constantin E.C."/>
            <person name="Cleenwerck I."/>
            <person name="Maes M."/>
            <person name="Baeyen S."/>
            <person name="Van Malderghem C."/>
            <person name="De Vos P."/>
            <person name="Cottyn B."/>
        </authorList>
    </citation>
    <scope>NUCLEOTIDE SEQUENCE [LARGE SCALE GENOMIC DNA]</scope>
    <source>
        <strain evidence="3 4">LMG 25940</strain>
    </source>
</reference>
<name>A0A1V9H6Y8_9XANT</name>
<evidence type="ECO:0000313" key="3">
    <source>
        <dbReference type="EMBL" id="OQP78576.1"/>
    </source>
</evidence>
<feature type="compositionally biased region" description="Polar residues" evidence="1">
    <location>
        <begin position="281"/>
        <end position="290"/>
    </location>
</feature>
<feature type="domain" description="X-Tfes XVIPCD" evidence="2">
    <location>
        <begin position="308"/>
        <end position="410"/>
    </location>
</feature>
<feature type="region of interest" description="Disordered" evidence="1">
    <location>
        <begin position="279"/>
        <end position="299"/>
    </location>
</feature>
<organism evidence="3 4">
    <name type="scientific">Xanthomonas phaseoli pv. dieffenbachiae</name>
    <dbReference type="NCBI Taxonomy" id="92828"/>
    <lineage>
        <taxon>Bacteria</taxon>
        <taxon>Pseudomonadati</taxon>
        <taxon>Pseudomonadota</taxon>
        <taxon>Gammaproteobacteria</taxon>
        <taxon>Lysobacterales</taxon>
        <taxon>Lysobacteraceae</taxon>
        <taxon>Xanthomonas</taxon>
    </lineage>
</organism>
<comment type="caution">
    <text evidence="3">The sequence shown here is derived from an EMBL/GenBank/DDBJ whole genome shotgun (WGS) entry which is preliminary data.</text>
</comment>
<accession>A0A1V9H6Y8</accession>
<sequence length="441" mass="49249">MGGLTQQDLTILRSYAKAGNRELYWNYLSQLPDADGYGTLALGVVRNDSLPGRVANSYAQDYANTQHDSGSRFANAQLSERQWESFGQTLLERDLELRQAWLRRDRPDLALNLPGASVMLAHDRAFEQHRLDPNCWTPRVLLQAALEKSGPQKLEQIWTNMLDNEYVGATRISNTGYETFAQMGVAAGSQYLAKLGTTEAIQMLEGRSAVDPNVIGSNSFYAMYFEKEHKWVNVSAGGGHLSMREETNPARIAELNDAREVRLERQQKATQFHADDPYRSITRSPFTASTDGVPDRMLPPTKLADIGPDHRDYALLQQVRAGVSAIDAQAGRTHDDTSDRLIASVMTLARQNNLDRADHVVLSNQTTEHPAGRTVFVVQGELNNPAHLRAAMPTDVAVRTPVEQSLQQLEMASVERQPTLAQSQQQDMDNRVRENMSMRMA</sequence>
<dbReference type="Proteomes" id="UP000050546">
    <property type="component" value="Unassembled WGS sequence"/>
</dbReference>
<dbReference type="Pfam" id="PF20410">
    <property type="entry name" value="X-Tfes_XVIPCD"/>
    <property type="match status" value="1"/>
</dbReference>
<evidence type="ECO:0000259" key="2">
    <source>
        <dbReference type="Pfam" id="PF20410"/>
    </source>
</evidence>
<dbReference type="RefSeq" id="WP_057679225.1">
    <property type="nucleotide sequence ID" value="NZ_CP041380.1"/>
</dbReference>
<proteinExistence type="predicted"/>
<protein>
    <submittedName>
        <fullName evidence="3">Hemolysin</fullName>
    </submittedName>
</protein>
<dbReference type="InterPro" id="IPR046519">
    <property type="entry name" value="X-Tfes_XVIPCD"/>
</dbReference>
<reference evidence="4" key="2">
    <citation type="journal article" date="2017" name="Plant Pathol.">
        <title>Pathogenicity and virulence gene content of Xanthomonas strains infecting Araceae, formerly known as Xanthomonas axonopodis pv. dieffenbachiae.</title>
        <authorList>
            <person name="Constantin E.C."/>
            <person name="Haegeman A."/>
            <person name="Van Vaerenbergh J."/>
            <person name="Baeyen S."/>
            <person name="Van Malderghem C."/>
            <person name="Maes M."/>
            <person name="Cottyn B."/>
        </authorList>
    </citation>
    <scope>NUCLEOTIDE SEQUENCE [LARGE SCALE GENOMIC DNA]</scope>
    <source>
        <strain evidence="4">LMG 25940</strain>
    </source>
</reference>
<evidence type="ECO:0000313" key="4">
    <source>
        <dbReference type="Proteomes" id="UP000050546"/>
    </source>
</evidence>
<dbReference type="GeneID" id="93990375"/>
<gene>
    <name evidence="3" type="ORF">IM53_000815</name>
</gene>
<evidence type="ECO:0000256" key="1">
    <source>
        <dbReference type="SAM" id="MobiDB-lite"/>
    </source>
</evidence>
<dbReference type="EMBL" id="JPYI02000073">
    <property type="protein sequence ID" value="OQP78576.1"/>
    <property type="molecule type" value="Genomic_DNA"/>
</dbReference>